<dbReference type="AlphaFoldDB" id="A0AAJ5NG26"/>
<dbReference type="GeneID" id="71057751"/>
<name>A0AAJ5NG26_9BURK</name>
<dbReference type="EMBL" id="LR025743">
    <property type="protein sequence ID" value="VBB15129.1"/>
    <property type="molecule type" value="Genomic_DNA"/>
</dbReference>
<keyword evidence="2" id="KW-1185">Reference proteome</keyword>
<sequence length="211" mass="24293">MPNPPTKVRTNDIPNSKKSVQLQALSFQALWNAYPKKDPYDDPTGEYENQCAIRMSVTFHSIGSDMKSFSQNVLKPMPGKKTLGRLILGGRATATRAYELAEWLKLRPFLGLGKPENITGPDWQEKIDGRTGIIYFFGYWRQEGDSADALSGGHIDLWNKDTLTPSFESFWRFRLGRRTMPDLRSWFRPGRNENWISDLAESKEILFWEVK</sequence>
<dbReference type="Pfam" id="PF14113">
    <property type="entry name" value="Tae4"/>
    <property type="match status" value="1"/>
</dbReference>
<proteinExistence type="predicted"/>
<dbReference type="Gene3D" id="3.90.1720.70">
    <property type="match status" value="1"/>
</dbReference>
<dbReference type="Proteomes" id="UP000268684">
    <property type="component" value="Chromosome II"/>
</dbReference>
<organism evidence="1 2">
    <name type="scientific">Burkholderia stabilis</name>
    <dbReference type="NCBI Taxonomy" id="95485"/>
    <lineage>
        <taxon>Bacteria</taxon>
        <taxon>Pseudomonadati</taxon>
        <taxon>Pseudomonadota</taxon>
        <taxon>Betaproteobacteria</taxon>
        <taxon>Burkholderiales</taxon>
        <taxon>Burkholderiaceae</taxon>
        <taxon>Burkholderia</taxon>
        <taxon>Burkholderia cepacia complex</taxon>
    </lineage>
</organism>
<reference evidence="1 2" key="1">
    <citation type="submission" date="2017-11" db="EMBL/GenBank/DDBJ databases">
        <authorList>
            <person name="Seth-Smith MB H."/>
        </authorList>
    </citation>
    <scope>NUCLEOTIDE SEQUENCE [LARGE SCALE GENOMIC DNA]</scope>
    <source>
        <strain evidence="1">E</strain>
    </source>
</reference>
<evidence type="ECO:0000313" key="1">
    <source>
        <dbReference type="EMBL" id="VBB15129.1"/>
    </source>
</evidence>
<accession>A0AAJ5NG26</accession>
<dbReference type="InterPro" id="IPR025562">
    <property type="entry name" value="Tae4"/>
</dbReference>
<evidence type="ECO:0000313" key="2">
    <source>
        <dbReference type="Proteomes" id="UP000268684"/>
    </source>
</evidence>
<evidence type="ECO:0008006" key="3">
    <source>
        <dbReference type="Google" id="ProtNLM"/>
    </source>
</evidence>
<dbReference type="RefSeq" id="WP_122170404.1">
    <property type="nucleotide sequence ID" value="NZ_LR025743.1"/>
</dbReference>
<gene>
    <name evidence="1" type="ORF">BSTAB16_5325</name>
</gene>
<protein>
    <recommendedName>
        <fullName evidence="3">Type VI secretion system (T6SS), amidase effector protein 4</fullName>
    </recommendedName>
</protein>